<protein>
    <recommendedName>
        <fullName evidence="10">ABC transporter domain-containing protein</fullName>
    </recommendedName>
</protein>
<dbReference type="GO" id="GO:0140359">
    <property type="term" value="F:ABC-type transporter activity"/>
    <property type="evidence" value="ECO:0007669"/>
    <property type="project" value="InterPro"/>
</dbReference>
<dbReference type="GO" id="GO:0016020">
    <property type="term" value="C:membrane"/>
    <property type="evidence" value="ECO:0007669"/>
    <property type="project" value="UniProtKB-SubCell"/>
</dbReference>
<feature type="transmembrane region" description="Helical" evidence="9">
    <location>
        <begin position="445"/>
        <end position="470"/>
    </location>
</feature>
<dbReference type="PROSITE" id="PS50893">
    <property type="entry name" value="ABC_TRANSPORTER_2"/>
    <property type="match status" value="1"/>
</dbReference>
<feature type="transmembrane region" description="Helical" evidence="9">
    <location>
        <begin position="538"/>
        <end position="557"/>
    </location>
</feature>
<dbReference type="Pfam" id="PF19055">
    <property type="entry name" value="ABC2_membrane_7"/>
    <property type="match status" value="1"/>
</dbReference>
<dbReference type="Pfam" id="PF01061">
    <property type="entry name" value="ABC2_membrane"/>
    <property type="match status" value="1"/>
</dbReference>
<proteinExistence type="inferred from homology"/>
<comment type="subcellular location">
    <subcellularLocation>
        <location evidence="1">Membrane</location>
        <topology evidence="1">Multi-pass membrane protein</topology>
    </subcellularLocation>
</comment>
<dbReference type="GO" id="GO:0016887">
    <property type="term" value="F:ATP hydrolysis activity"/>
    <property type="evidence" value="ECO:0007669"/>
    <property type="project" value="InterPro"/>
</dbReference>
<dbReference type="InterPro" id="IPR003439">
    <property type="entry name" value="ABC_transporter-like_ATP-bd"/>
</dbReference>
<dbReference type="InterPro" id="IPR043926">
    <property type="entry name" value="ABCG_dom"/>
</dbReference>
<keyword evidence="12" id="KW-1185">Reference proteome</keyword>
<keyword evidence="4 9" id="KW-0812">Transmembrane</keyword>
<evidence type="ECO:0000256" key="4">
    <source>
        <dbReference type="ARBA" id="ARBA00022692"/>
    </source>
</evidence>
<keyword evidence="7 9" id="KW-1133">Transmembrane helix</keyword>
<reference evidence="11" key="2">
    <citation type="journal article" date="2023" name="Microbiol Resour">
        <title>Decontamination and Annotation of the Draft Genome Sequence of the Oomycete Lagenidium giganteum ARSEF 373.</title>
        <authorList>
            <person name="Morgan W.R."/>
            <person name="Tartar A."/>
        </authorList>
    </citation>
    <scope>NUCLEOTIDE SEQUENCE</scope>
    <source>
        <strain evidence="11">ARSEF 373</strain>
    </source>
</reference>
<dbReference type="Proteomes" id="UP001146120">
    <property type="component" value="Unassembled WGS sequence"/>
</dbReference>
<dbReference type="Gene3D" id="3.40.50.300">
    <property type="entry name" value="P-loop containing nucleotide triphosphate hydrolases"/>
    <property type="match status" value="1"/>
</dbReference>
<keyword evidence="8 9" id="KW-0472">Membrane</keyword>
<evidence type="ECO:0000256" key="7">
    <source>
        <dbReference type="ARBA" id="ARBA00022989"/>
    </source>
</evidence>
<evidence type="ECO:0000256" key="2">
    <source>
        <dbReference type="ARBA" id="ARBA00005814"/>
    </source>
</evidence>
<evidence type="ECO:0000313" key="11">
    <source>
        <dbReference type="EMBL" id="DBA02970.1"/>
    </source>
</evidence>
<evidence type="ECO:0000259" key="10">
    <source>
        <dbReference type="PROSITE" id="PS50893"/>
    </source>
</evidence>
<keyword evidence="6" id="KW-0067">ATP-binding</keyword>
<organism evidence="11 12">
    <name type="scientific">Lagenidium giganteum</name>
    <dbReference type="NCBI Taxonomy" id="4803"/>
    <lineage>
        <taxon>Eukaryota</taxon>
        <taxon>Sar</taxon>
        <taxon>Stramenopiles</taxon>
        <taxon>Oomycota</taxon>
        <taxon>Peronosporomycetes</taxon>
        <taxon>Pythiales</taxon>
        <taxon>Pythiaceae</taxon>
    </lineage>
</organism>
<evidence type="ECO:0000256" key="5">
    <source>
        <dbReference type="ARBA" id="ARBA00022741"/>
    </source>
</evidence>
<dbReference type="CDD" id="cd03213">
    <property type="entry name" value="ABCG_EPDR"/>
    <property type="match status" value="1"/>
</dbReference>
<dbReference type="PANTHER" id="PTHR48042">
    <property type="entry name" value="ABC TRANSPORTER G FAMILY MEMBER 11"/>
    <property type="match status" value="1"/>
</dbReference>
<accession>A0AAV2ZAP3</accession>
<dbReference type="InterPro" id="IPR027417">
    <property type="entry name" value="P-loop_NTPase"/>
</dbReference>
<dbReference type="EMBL" id="DAKRPA010000024">
    <property type="protein sequence ID" value="DBA02970.1"/>
    <property type="molecule type" value="Genomic_DNA"/>
</dbReference>
<dbReference type="Pfam" id="PF00005">
    <property type="entry name" value="ABC_tran"/>
    <property type="match status" value="1"/>
</dbReference>
<evidence type="ECO:0000256" key="3">
    <source>
        <dbReference type="ARBA" id="ARBA00022448"/>
    </source>
</evidence>
<dbReference type="PANTHER" id="PTHR48042:SF11">
    <property type="entry name" value="ABC TRANSPORTER G FAMILY MEMBER 11"/>
    <property type="match status" value="1"/>
</dbReference>
<dbReference type="AlphaFoldDB" id="A0AAV2ZAP3"/>
<evidence type="ECO:0000256" key="6">
    <source>
        <dbReference type="ARBA" id="ARBA00022840"/>
    </source>
</evidence>
<feature type="transmembrane region" description="Helical" evidence="9">
    <location>
        <begin position="373"/>
        <end position="393"/>
    </location>
</feature>
<name>A0AAV2ZAP3_9STRA</name>
<gene>
    <name evidence="11" type="ORF">N0F65_003158</name>
</gene>
<dbReference type="InterPro" id="IPR013525">
    <property type="entry name" value="ABC2_TM"/>
</dbReference>
<dbReference type="InterPro" id="IPR017871">
    <property type="entry name" value="ABC_transporter-like_CS"/>
</dbReference>
<keyword evidence="3" id="KW-0813">Transport</keyword>
<dbReference type="InterPro" id="IPR003593">
    <property type="entry name" value="AAA+_ATPase"/>
</dbReference>
<dbReference type="SMART" id="SM00382">
    <property type="entry name" value="AAA"/>
    <property type="match status" value="1"/>
</dbReference>
<dbReference type="PROSITE" id="PS00211">
    <property type="entry name" value="ABC_TRANSPORTER_1"/>
    <property type="match status" value="1"/>
</dbReference>
<feature type="transmembrane region" description="Helical" evidence="9">
    <location>
        <begin position="405"/>
        <end position="425"/>
    </location>
</feature>
<evidence type="ECO:0000256" key="9">
    <source>
        <dbReference type="SAM" id="Phobius"/>
    </source>
</evidence>
<dbReference type="FunFam" id="3.40.50.300:FF:001305">
    <property type="entry name" value="ABCG transporter ABC superfamily"/>
    <property type="match status" value="1"/>
</dbReference>
<evidence type="ECO:0000256" key="8">
    <source>
        <dbReference type="ARBA" id="ARBA00023136"/>
    </source>
</evidence>
<reference evidence="11" key="1">
    <citation type="submission" date="2022-11" db="EMBL/GenBank/DDBJ databases">
        <authorList>
            <person name="Morgan W.R."/>
            <person name="Tartar A."/>
        </authorList>
    </citation>
    <scope>NUCLEOTIDE SEQUENCE</scope>
    <source>
        <strain evidence="11">ARSEF 373</strain>
    </source>
</reference>
<evidence type="ECO:0000313" key="12">
    <source>
        <dbReference type="Proteomes" id="UP001146120"/>
    </source>
</evidence>
<dbReference type="InterPro" id="IPR052215">
    <property type="entry name" value="Plant_ABCG"/>
</dbReference>
<feature type="domain" description="ABC transporter" evidence="10">
    <location>
        <begin position="47"/>
        <end position="289"/>
    </location>
</feature>
<feature type="transmembrane region" description="Helical" evidence="9">
    <location>
        <begin position="588"/>
        <end position="607"/>
    </location>
</feature>
<dbReference type="GO" id="GO:0005524">
    <property type="term" value="F:ATP binding"/>
    <property type="evidence" value="ECO:0007669"/>
    <property type="project" value="UniProtKB-KW"/>
</dbReference>
<dbReference type="SUPFAM" id="SSF52540">
    <property type="entry name" value="P-loop containing nucleoside triphosphate hydrolases"/>
    <property type="match status" value="1"/>
</dbReference>
<evidence type="ECO:0000256" key="1">
    <source>
        <dbReference type="ARBA" id="ARBA00004141"/>
    </source>
</evidence>
<sequence>MFVNATSPSNDVEYEEMHDLEAATGLGITKNLCTLSWSNITYTVSATKTKDKTEKKQRLSKKTILKNVTGRCAPGELVAVMGPSGSGKTTLLDILADRIRTGRVDGSIELNGKKRNIKTFRAVTSYVAQEDALLGSFTVAETLVMAAKLSLPSSITNKEIRQRVLACITEMGLESCRNTLVGTIFSKGISGGQKRRLSIAIELLANPSVLLLDEPTSGLDSSSTFNVMKFIARLCKGNKTVVCTIHQPSSLVYNMFSHIMVLTAGETIYFGPREHALEHFATLGYTCPMYSNPAEYFTTLVNADFEGHADIEKLAQAYAASATAAEVATLVKADRHESIDFQPLVPTPPSPFRQFCVLMHRNSLNNLRNPGIFWVRYVMYTILSLMAGTMYLSNDAISDQDMVSLLFALQAFLVFMSVAVLPFFIEQRAVFVRERANNALNVVSYVSANFLAALPGIFFISLTASLLVVLLAGVHGLAWYVLNLFLSLVVAESLMHVIGGLVSHYIKGIAIGAAIYGMFMLCEGFMVPHASIPDYWIWAYYLAFHTYSFESFVYQHFSAVRGVKAAEAHAVLVRLGMTDVNVPRDMCILLGYAIGLQLIYAIILHKFHTGRR</sequence>
<comment type="similarity">
    <text evidence="2">Belongs to the ABC transporter superfamily. ABCG family. Eye pigment precursor importer (TC 3.A.1.204) subfamily.</text>
</comment>
<feature type="transmembrane region" description="Helical" evidence="9">
    <location>
        <begin position="505"/>
        <end position="526"/>
    </location>
</feature>
<keyword evidence="5" id="KW-0547">Nucleotide-binding</keyword>
<comment type="caution">
    <text evidence="11">The sequence shown here is derived from an EMBL/GenBank/DDBJ whole genome shotgun (WGS) entry which is preliminary data.</text>
</comment>